<sequence length="107" mass="12360">MSDRSLVRTIDFRSTYIVIPYTVSQGITNYYFVCSSFLISERRNKIHDTLTPSTKILLILSAFQETHNTRPAPLLISSLLRFPHPQFIQSSRTFSDLRNLISCSDFL</sequence>
<protein>
    <submittedName>
        <fullName evidence="1">Uncharacterized protein</fullName>
    </submittedName>
</protein>
<evidence type="ECO:0000313" key="2">
    <source>
        <dbReference type="Proteomes" id="UP001367508"/>
    </source>
</evidence>
<dbReference type="Proteomes" id="UP001367508">
    <property type="component" value="Unassembled WGS sequence"/>
</dbReference>
<gene>
    <name evidence="1" type="ORF">VNO77_10508</name>
</gene>
<keyword evidence="2" id="KW-1185">Reference proteome</keyword>
<evidence type="ECO:0000313" key="1">
    <source>
        <dbReference type="EMBL" id="KAK7351217.1"/>
    </source>
</evidence>
<dbReference type="AlphaFoldDB" id="A0AAN9MFY2"/>
<accession>A0AAN9MFY2</accession>
<dbReference type="EMBL" id="JAYMYQ010000002">
    <property type="protein sequence ID" value="KAK7351217.1"/>
    <property type="molecule type" value="Genomic_DNA"/>
</dbReference>
<name>A0AAN9MFY2_CANGL</name>
<reference evidence="1 2" key="1">
    <citation type="submission" date="2024-01" db="EMBL/GenBank/DDBJ databases">
        <title>The genomes of 5 underutilized Papilionoideae crops provide insights into root nodulation and disease resistanc.</title>
        <authorList>
            <person name="Jiang F."/>
        </authorList>
    </citation>
    <scope>NUCLEOTIDE SEQUENCE [LARGE SCALE GENOMIC DNA]</scope>
    <source>
        <strain evidence="1">LVBAO_FW01</strain>
        <tissue evidence="1">Leaves</tissue>
    </source>
</reference>
<comment type="caution">
    <text evidence="1">The sequence shown here is derived from an EMBL/GenBank/DDBJ whole genome shotgun (WGS) entry which is preliminary data.</text>
</comment>
<proteinExistence type="predicted"/>
<organism evidence="1 2">
    <name type="scientific">Canavalia gladiata</name>
    <name type="common">Sword bean</name>
    <name type="synonym">Dolichos gladiatus</name>
    <dbReference type="NCBI Taxonomy" id="3824"/>
    <lineage>
        <taxon>Eukaryota</taxon>
        <taxon>Viridiplantae</taxon>
        <taxon>Streptophyta</taxon>
        <taxon>Embryophyta</taxon>
        <taxon>Tracheophyta</taxon>
        <taxon>Spermatophyta</taxon>
        <taxon>Magnoliopsida</taxon>
        <taxon>eudicotyledons</taxon>
        <taxon>Gunneridae</taxon>
        <taxon>Pentapetalae</taxon>
        <taxon>rosids</taxon>
        <taxon>fabids</taxon>
        <taxon>Fabales</taxon>
        <taxon>Fabaceae</taxon>
        <taxon>Papilionoideae</taxon>
        <taxon>50 kb inversion clade</taxon>
        <taxon>NPAAA clade</taxon>
        <taxon>indigoferoid/millettioid clade</taxon>
        <taxon>Phaseoleae</taxon>
        <taxon>Canavalia</taxon>
    </lineage>
</organism>